<proteinExistence type="inferred from homology"/>
<evidence type="ECO:0000313" key="10">
    <source>
        <dbReference type="Proteomes" id="UP000306102"/>
    </source>
</evidence>
<dbReference type="PROSITE" id="PS50846">
    <property type="entry name" value="HMA_2"/>
    <property type="match status" value="1"/>
</dbReference>
<evidence type="ECO:0000256" key="6">
    <source>
        <dbReference type="SAM" id="MobiDB-lite"/>
    </source>
</evidence>
<gene>
    <name evidence="9" type="ORF">TEA_004589</name>
</gene>
<keyword evidence="4" id="KW-0636">Prenylation</keyword>
<comment type="subcellular location">
    <subcellularLocation>
        <location evidence="1">Membrane</location>
        <topology evidence="1">Peripheral membrane protein</topology>
    </subcellularLocation>
</comment>
<evidence type="ECO:0000256" key="1">
    <source>
        <dbReference type="ARBA" id="ARBA00004170"/>
    </source>
</evidence>
<keyword evidence="4" id="KW-0449">Lipoprotein</keyword>
<keyword evidence="7" id="KW-0812">Transmembrane</keyword>
<evidence type="ECO:0000259" key="8">
    <source>
        <dbReference type="PROSITE" id="PS50846"/>
    </source>
</evidence>
<feature type="compositionally biased region" description="Basic and acidic residues" evidence="6">
    <location>
        <begin position="406"/>
        <end position="425"/>
    </location>
</feature>
<name>A0A4S4DIK3_CAMSN</name>
<feature type="domain" description="HMA" evidence="8">
    <location>
        <begin position="289"/>
        <end position="353"/>
    </location>
</feature>
<evidence type="ECO:0000256" key="3">
    <source>
        <dbReference type="ARBA" id="ARBA00022723"/>
    </source>
</evidence>
<reference evidence="9 10" key="1">
    <citation type="journal article" date="2018" name="Proc. Natl. Acad. Sci. U.S.A.">
        <title>Draft genome sequence of Camellia sinensis var. sinensis provides insights into the evolution of the tea genome and tea quality.</title>
        <authorList>
            <person name="Wei C."/>
            <person name="Yang H."/>
            <person name="Wang S."/>
            <person name="Zhao J."/>
            <person name="Liu C."/>
            <person name="Gao L."/>
            <person name="Xia E."/>
            <person name="Lu Y."/>
            <person name="Tai Y."/>
            <person name="She G."/>
            <person name="Sun J."/>
            <person name="Cao H."/>
            <person name="Tong W."/>
            <person name="Gao Q."/>
            <person name="Li Y."/>
            <person name="Deng W."/>
            <person name="Jiang X."/>
            <person name="Wang W."/>
            <person name="Chen Q."/>
            <person name="Zhang S."/>
            <person name="Li H."/>
            <person name="Wu J."/>
            <person name="Wang P."/>
            <person name="Li P."/>
            <person name="Shi C."/>
            <person name="Zheng F."/>
            <person name="Jian J."/>
            <person name="Huang B."/>
            <person name="Shan D."/>
            <person name="Shi M."/>
            <person name="Fang C."/>
            <person name="Yue Y."/>
            <person name="Li F."/>
            <person name="Li D."/>
            <person name="Wei S."/>
            <person name="Han B."/>
            <person name="Jiang C."/>
            <person name="Yin Y."/>
            <person name="Xia T."/>
            <person name="Zhang Z."/>
            <person name="Bennetzen J.L."/>
            <person name="Zhao S."/>
            <person name="Wan X."/>
        </authorList>
    </citation>
    <scope>NUCLEOTIDE SEQUENCE [LARGE SCALE GENOMIC DNA]</scope>
    <source>
        <strain evidence="10">cv. Shuchazao</strain>
        <tissue evidence="9">Leaf</tissue>
    </source>
</reference>
<keyword evidence="7" id="KW-1133">Transmembrane helix</keyword>
<evidence type="ECO:0000256" key="7">
    <source>
        <dbReference type="SAM" id="Phobius"/>
    </source>
</evidence>
<dbReference type="GO" id="GO:0046872">
    <property type="term" value="F:metal ion binding"/>
    <property type="evidence" value="ECO:0007669"/>
    <property type="project" value="UniProtKB-KW"/>
</dbReference>
<feature type="compositionally biased region" description="Polar residues" evidence="6">
    <location>
        <begin position="427"/>
        <end position="436"/>
    </location>
</feature>
<dbReference type="EMBL" id="SDRB02011233">
    <property type="protein sequence ID" value="THG02244.1"/>
    <property type="molecule type" value="Genomic_DNA"/>
</dbReference>
<dbReference type="STRING" id="542762.A0A4S4DIK3"/>
<evidence type="ECO:0000256" key="4">
    <source>
        <dbReference type="ARBA" id="ARBA00023289"/>
    </source>
</evidence>
<dbReference type="CDD" id="cd00371">
    <property type="entry name" value="HMA"/>
    <property type="match status" value="1"/>
</dbReference>
<organism evidence="9 10">
    <name type="scientific">Camellia sinensis var. sinensis</name>
    <name type="common">China tea</name>
    <dbReference type="NCBI Taxonomy" id="542762"/>
    <lineage>
        <taxon>Eukaryota</taxon>
        <taxon>Viridiplantae</taxon>
        <taxon>Streptophyta</taxon>
        <taxon>Embryophyta</taxon>
        <taxon>Tracheophyta</taxon>
        <taxon>Spermatophyta</taxon>
        <taxon>Magnoliopsida</taxon>
        <taxon>eudicotyledons</taxon>
        <taxon>Gunneridae</taxon>
        <taxon>Pentapetalae</taxon>
        <taxon>asterids</taxon>
        <taxon>Ericales</taxon>
        <taxon>Theaceae</taxon>
        <taxon>Camellia</taxon>
    </lineage>
</organism>
<evidence type="ECO:0000256" key="5">
    <source>
        <dbReference type="ARBA" id="ARBA00024045"/>
    </source>
</evidence>
<feature type="transmembrane region" description="Helical" evidence="7">
    <location>
        <begin position="67"/>
        <end position="90"/>
    </location>
</feature>
<dbReference type="PANTHER" id="PTHR45868">
    <property type="entry name" value="HEAVY METAL-ASSOCIATED ISOPRENYLATED PLANT PROTEIN 33-RELATED"/>
    <property type="match status" value="1"/>
</dbReference>
<dbReference type="GO" id="GO:0016020">
    <property type="term" value="C:membrane"/>
    <property type="evidence" value="ECO:0007669"/>
    <property type="project" value="UniProtKB-SubCell"/>
</dbReference>
<dbReference type="InterPro" id="IPR036163">
    <property type="entry name" value="HMA_dom_sf"/>
</dbReference>
<comment type="caution">
    <text evidence="9">The sequence shown here is derived from an EMBL/GenBank/DDBJ whole genome shotgun (WGS) entry which is preliminary data.</text>
</comment>
<accession>A0A4S4DIK3</accession>
<feature type="region of interest" description="Disordered" evidence="6">
    <location>
        <begin position="406"/>
        <end position="442"/>
    </location>
</feature>
<dbReference type="SUPFAM" id="SSF55008">
    <property type="entry name" value="HMA, heavy metal-associated domain"/>
    <property type="match status" value="1"/>
</dbReference>
<keyword evidence="7" id="KW-0472">Membrane</keyword>
<dbReference type="GO" id="GO:0009626">
    <property type="term" value="P:plant-type hypersensitive response"/>
    <property type="evidence" value="ECO:0007669"/>
    <property type="project" value="UniProtKB-KW"/>
</dbReference>
<dbReference type="PANTHER" id="PTHR45868:SF14">
    <property type="entry name" value="OS08G0205500 PROTEIN"/>
    <property type="match status" value="1"/>
</dbReference>
<dbReference type="InterPro" id="IPR006121">
    <property type="entry name" value="HMA_dom"/>
</dbReference>
<keyword evidence="3" id="KW-0479">Metal-binding</keyword>
<evidence type="ECO:0000313" key="9">
    <source>
        <dbReference type="EMBL" id="THG02244.1"/>
    </source>
</evidence>
<sequence length="541" mass="60868">MVTPVRRGVIASAQDGVELLRSGGNLMLVRLRCIMVRSVGACYSEAWSQHTMVEREKAELRIVRSSLWLSIASVTSLTFTLCLFIAWRGYTVVPICIMRNETQSVGESSSSTSLSSQQDVDDDRMIAVVLSEEYASLDGAVGRRLSNLAPVPHIPRINSFIPNVNDASLDHQRLLQSVLRLKFQMAMPNTSAEAGPHATFRALSEQMYKSPEYHKHVRKEVVKQFAAKICLLTSFRDTCFIEITPQYQAPKRELWLSFWSEVHYNSLHEIQATLRIRKVTNKEDLFTAFKKVELRVSVNCCDGCKKKVKKVLRSIEGVYKTEIDPLQPKVIVVGNVEPQTLIRKLLKSGKQAEIWNYENYSAGKEKKEVQEAVITREEDKEKSKSVYCEQAKCSEATVTATDKIKERVNGGEEGKNRSSEDHKDTNCMANTTTSPYITEREKTLPPQPQVTCIIHPSMLYDRGKVRTDTQYCYMIEPCTIALPSYPIHSYQAPPLSLTCCSQEHGNCNYGGPVSQPSVIQTPAAKVGDYFSDENTTGCHVM</sequence>
<dbReference type="Proteomes" id="UP000306102">
    <property type="component" value="Unassembled WGS sequence"/>
</dbReference>
<protein>
    <recommendedName>
        <fullName evidence="8">HMA domain-containing protein</fullName>
    </recommendedName>
</protein>
<keyword evidence="10" id="KW-1185">Reference proteome</keyword>
<evidence type="ECO:0000256" key="2">
    <source>
        <dbReference type="ARBA" id="ARBA00022481"/>
    </source>
</evidence>
<dbReference type="Pfam" id="PF00403">
    <property type="entry name" value="HMA"/>
    <property type="match status" value="1"/>
</dbReference>
<dbReference type="AlphaFoldDB" id="A0A4S4DIK3"/>
<dbReference type="Gene3D" id="3.30.70.100">
    <property type="match status" value="1"/>
</dbReference>
<keyword evidence="2" id="KW-0488">Methylation</keyword>
<dbReference type="Gene3D" id="6.10.20.180">
    <property type="match status" value="1"/>
</dbReference>
<comment type="similarity">
    <text evidence="5">Belongs to the HIPP family.</text>
</comment>